<dbReference type="Proteomes" id="UP000719500">
    <property type="component" value="Unassembled WGS sequence"/>
</dbReference>
<keyword evidence="1" id="KW-0812">Transmembrane</keyword>
<keyword evidence="1" id="KW-1133">Transmembrane helix</keyword>
<keyword evidence="3" id="KW-1185">Reference proteome</keyword>
<evidence type="ECO:0000256" key="1">
    <source>
        <dbReference type="SAM" id="Phobius"/>
    </source>
</evidence>
<dbReference type="EMBL" id="JACSNX010000002">
    <property type="protein sequence ID" value="MBM6850364.1"/>
    <property type="molecule type" value="Genomic_DNA"/>
</dbReference>
<keyword evidence="1" id="KW-0472">Membrane</keyword>
<evidence type="ECO:0000313" key="2">
    <source>
        <dbReference type="EMBL" id="MBM6850364.1"/>
    </source>
</evidence>
<feature type="transmembrane region" description="Helical" evidence="1">
    <location>
        <begin position="21"/>
        <end position="39"/>
    </location>
</feature>
<protein>
    <recommendedName>
        <fullName evidence="4">DUF2157 domain-containing protein</fullName>
    </recommendedName>
</protein>
<proteinExistence type="predicted"/>
<evidence type="ECO:0008006" key="4">
    <source>
        <dbReference type="Google" id="ProtNLM"/>
    </source>
</evidence>
<reference evidence="2 3" key="1">
    <citation type="journal article" date="2021" name="Sci. Rep.">
        <title>The distribution of antibiotic resistance genes in chicken gut microbiota commensals.</title>
        <authorList>
            <person name="Juricova H."/>
            <person name="Matiasovicova J."/>
            <person name="Kubasova T."/>
            <person name="Cejkova D."/>
            <person name="Rychlik I."/>
        </authorList>
    </citation>
    <scope>NUCLEOTIDE SEQUENCE [LARGE SCALE GENOMIC DNA]</scope>
    <source>
        <strain evidence="2 3">An411</strain>
    </source>
</reference>
<feature type="transmembrane region" description="Helical" evidence="1">
    <location>
        <begin position="165"/>
        <end position="186"/>
    </location>
</feature>
<comment type="caution">
    <text evidence="2">The sequence shown here is derived from an EMBL/GenBank/DDBJ whole genome shotgun (WGS) entry which is preliminary data.</text>
</comment>
<feature type="transmembrane region" description="Helical" evidence="1">
    <location>
        <begin position="137"/>
        <end position="153"/>
    </location>
</feature>
<feature type="transmembrane region" description="Helical" evidence="1">
    <location>
        <begin position="232"/>
        <end position="251"/>
    </location>
</feature>
<feature type="transmembrane region" description="Helical" evidence="1">
    <location>
        <begin position="111"/>
        <end position="130"/>
    </location>
</feature>
<gene>
    <name evidence="2" type="ORF">H9X91_02775</name>
</gene>
<accession>A0ABS2FRY6</accession>
<feature type="transmembrane region" description="Helical" evidence="1">
    <location>
        <begin position="59"/>
        <end position="79"/>
    </location>
</feature>
<dbReference type="RefSeq" id="WP_204802291.1">
    <property type="nucleotide sequence ID" value="NZ_JACSNS010000009.1"/>
</dbReference>
<feature type="transmembrane region" description="Helical" evidence="1">
    <location>
        <begin position="86"/>
        <end position="105"/>
    </location>
</feature>
<organism evidence="2 3">
    <name type="scientific">Oscillibacter valericigenes</name>
    <dbReference type="NCBI Taxonomy" id="351091"/>
    <lineage>
        <taxon>Bacteria</taxon>
        <taxon>Bacillati</taxon>
        <taxon>Bacillota</taxon>
        <taxon>Clostridia</taxon>
        <taxon>Eubacteriales</taxon>
        <taxon>Oscillospiraceae</taxon>
        <taxon>Oscillibacter</taxon>
    </lineage>
</organism>
<sequence length="254" mass="27566">MSKNPVSKSKPVKRNEPMRNALKFFVAGCVAEIYLLVIRRFYVNGTVEQLLACDAALPYLMGVGAAVAVVGLVLAILWRQAAGRRWIGWSVFAAGVFLGGSALFIKMFYDSALTLLCVVVPVAMLLGILWNLYDRECAWSLTILGTSLIALWVCRRVLNSIYLGTYVRILAVVYIVLLLVAAFLANKADKNGGRLGKLQVLTAGADPLPVYLACGLSVAALAVALFSSTIAYYAMWALAIVVFALAVYYTVKQL</sequence>
<feature type="transmembrane region" description="Helical" evidence="1">
    <location>
        <begin position="207"/>
        <end position="226"/>
    </location>
</feature>
<evidence type="ECO:0000313" key="3">
    <source>
        <dbReference type="Proteomes" id="UP000719500"/>
    </source>
</evidence>
<name>A0ABS2FRY6_9FIRM</name>